<evidence type="ECO:0000313" key="1">
    <source>
        <dbReference type="EMBL" id="KAH1091461.1"/>
    </source>
</evidence>
<dbReference type="Proteomes" id="UP000828251">
    <property type="component" value="Unassembled WGS sequence"/>
</dbReference>
<dbReference type="OrthoDB" id="1845088at2759"/>
<dbReference type="PANTHER" id="PTHR47481:SF10">
    <property type="entry name" value="COPIA-LIKE POLYPROTEIN_RETROTRANSPOSON"/>
    <property type="match status" value="1"/>
</dbReference>
<keyword evidence="2" id="KW-1185">Reference proteome</keyword>
<protein>
    <submittedName>
        <fullName evidence="1">Uncharacterized protein</fullName>
    </submittedName>
</protein>
<gene>
    <name evidence="1" type="ORF">J1N35_018718</name>
</gene>
<proteinExistence type="predicted"/>
<reference evidence="1 2" key="1">
    <citation type="journal article" date="2021" name="Plant Biotechnol. J.">
        <title>Multi-omics assisted identification of the key and species-specific regulatory components of drought-tolerant mechanisms in Gossypium stocksii.</title>
        <authorList>
            <person name="Yu D."/>
            <person name="Ke L."/>
            <person name="Zhang D."/>
            <person name="Wu Y."/>
            <person name="Sun Y."/>
            <person name="Mei J."/>
            <person name="Sun J."/>
            <person name="Sun Y."/>
        </authorList>
    </citation>
    <scope>NUCLEOTIDE SEQUENCE [LARGE SCALE GENOMIC DNA]</scope>
    <source>
        <strain evidence="2">cv. E1</strain>
        <tissue evidence="1">Leaf</tissue>
    </source>
</reference>
<name>A0A9D3VPM7_9ROSI</name>
<dbReference type="EMBL" id="JAIQCV010000006">
    <property type="protein sequence ID" value="KAH1091461.1"/>
    <property type="molecule type" value="Genomic_DNA"/>
</dbReference>
<organism evidence="1 2">
    <name type="scientific">Gossypium stocksii</name>
    <dbReference type="NCBI Taxonomy" id="47602"/>
    <lineage>
        <taxon>Eukaryota</taxon>
        <taxon>Viridiplantae</taxon>
        <taxon>Streptophyta</taxon>
        <taxon>Embryophyta</taxon>
        <taxon>Tracheophyta</taxon>
        <taxon>Spermatophyta</taxon>
        <taxon>Magnoliopsida</taxon>
        <taxon>eudicotyledons</taxon>
        <taxon>Gunneridae</taxon>
        <taxon>Pentapetalae</taxon>
        <taxon>rosids</taxon>
        <taxon>malvids</taxon>
        <taxon>Malvales</taxon>
        <taxon>Malvaceae</taxon>
        <taxon>Malvoideae</taxon>
        <taxon>Gossypium</taxon>
    </lineage>
</organism>
<comment type="caution">
    <text evidence="1">The sequence shown here is derived from an EMBL/GenBank/DDBJ whole genome shotgun (WGS) entry which is preliminary data.</text>
</comment>
<dbReference type="AlphaFoldDB" id="A0A9D3VPM7"/>
<evidence type="ECO:0000313" key="2">
    <source>
        <dbReference type="Proteomes" id="UP000828251"/>
    </source>
</evidence>
<dbReference type="PANTHER" id="PTHR47481">
    <property type="match status" value="1"/>
</dbReference>
<sequence length="178" mass="19626">MLILEGYSVQDYVVGSINVSQFIVDGDGKLATNLDFLLDKQQDKLLASWLLSIVCDDLLVYLTSATTSFEVWSIIEKSLAFDQEQVSIVLAGLSIEYKLVRVVAFTTPVSLELLAEILTNCESRQLEFTTSLSIQGNLIQQVQGNLSCSSNQLLASHQKWQPLSAKFQVDATSLQTSS</sequence>
<accession>A0A9D3VPM7</accession>